<gene>
    <name evidence="1" type="ORF">Pen02_36910</name>
</gene>
<evidence type="ECO:0000313" key="2">
    <source>
        <dbReference type="Proteomes" id="UP000646749"/>
    </source>
</evidence>
<dbReference type="EMBL" id="BONW01000016">
    <property type="protein sequence ID" value="GIG88755.1"/>
    <property type="molecule type" value="Genomic_DNA"/>
</dbReference>
<sequence length="149" mass="17166">MHCDRRHTDEVRSRFDQASAEAAEARDDWATAIATVSEFAQCYSRDPHRHNAHLWHMDLLVKAGLLRELVDRAEIDVHARRRLDRFLYEEGRDGELRERAQRGDKSALYFLVRLLSERDGYAAAMRAVSDIDMTDTYAIEVAHRAPANG</sequence>
<evidence type="ECO:0000313" key="1">
    <source>
        <dbReference type="EMBL" id="GIG88755.1"/>
    </source>
</evidence>
<reference evidence="1 2" key="1">
    <citation type="submission" date="2021-01" db="EMBL/GenBank/DDBJ databases">
        <title>Whole genome shotgun sequence of Plantactinospora endophytica NBRC 110450.</title>
        <authorList>
            <person name="Komaki H."/>
            <person name="Tamura T."/>
        </authorList>
    </citation>
    <scope>NUCLEOTIDE SEQUENCE [LARGE SCALE GENOMIC DNA]</scope>
    <source>
        <strain evidence="1 2">NBRC 110450</strain>
    </source>
</reference>
<name>A0ABQ4E260_9ACTN</name>
<keyword evidence="2" id="KW-1185">Reference proteome</keyword>
<accession>A0ABQ4E260</accession>
<proteinExistence type="predicted"/>
<organism evidence="1 2">
    <name type="scientific">Plantactinospora endophytica</name>
    <dbReference type="NCBI Taxonomy" id="673535"/>
    <lineage>
        <taxon>Bacteria</taxon>
        <taxon>Bacillati</taxon>
        <taxon>Actinomycetota</taxon>
        <taxon>Actinomycetes</taxon>
        <taxon>Micromonosporales</taxon>
        <taxon>Micromonosporaceae</taxon>
        <taxon>Plantactinospora</taxon>
    </lineage>
</organism>
<comment type="caution">
    <text evidence="1">The sequence shown here is derived from an EMBL/GenBank/DDBJ whole genome shotgun (WGS) entry which is preliminary data.</text>
</comment>
<protein>
    <submittedName>
        <fullName evidence="1">Uncharacterized protein</fullName>
    </submittedName>
</protein>
<dbReference type="Proteomes" id="UP000646749">
    <property type="component" value="Unassembled WGS sequence"/>
</dbReference>